<dbReference type="Proteomes" id="UP000231279">
    <property type="component" value="Unassembled WGS sequence"/>
</dbReference>
<comment type="similarity">
    <text evidence="2">Belongs to the pectinesterase family.</text>
</comment>
<evidence type="ECO:0000256" key="3">
    <source>
        <dbReference type="ARBA" id="ARBA00013229"/>
    </source>
</evidence>
<evidence type="ECO:0000256" key="4">
    <source>
        <dbReference type="ARBA" id="ARBA00022801"/>
    </source>
</evidence>
<evidence type="ECO:0000256" key="7">
    <source>
        <dbReference type="SAM" id="SignalP"/>
    </source>
</evidence>
<dbReference type="GO" id="GO:0030599">
    <property type="term" value="F:pectinesterase activity"/>
    <property type="evidence" value="ECO:0007669"/>
    <property type="project" value="UniProtKB-EC"/>
</dbReference>
<name>A0A2G9HCH8_9LAMI</name>
<keyword evidence="4 9" id="KW-0378">Hydrolase</keyword>
<dbReference type="EMBL" id="NKXS01002117">
    <property type="protein sequence ID" value="PIN15237.1"/>
    <property type="molecule type" value="Genomic_DNA"/>
</dbReference>
<dbReference type="GO" id="GO:0042545">
    <property type="term" value="P:cell wall modification"/>
    <property type="evidence" value="ECO:0007669"/>
    <property type="project" value="InterPro"/>
</dbReference>
<dbReference type="Pfam" id="PF01095">
    <property type="entry name" value="Pectinesterase"/>
    <property type="match status" value="1"/>
</dbReference>
<dbReference type="Gene3D" id="2.160.20.10">
    <property type="entry name" value="Single-stranded right-handed beta-helix, Pectin lyase-like"/>
    <property type="match status" value="1"/>
</dbReference>
<dbReference type="SUPFAM" id="SSF51126">
    <property type="entry name" value="Pectin lyase-like"/>
    <property type="match status" value="1"/>
</dbReference>
<gene>
    <name evidence="9" type="ORF">CDL12_12113</name>
</gene>
<sequence>MADLNFVITTIFLALFFLSNYGAISSVDLSTAILIEVDQTGHGDYRTIQDAIDAVPSNNSDHIFILVKPGVYKEKIVVYEDKPFITLSGVKGSKTVITWGESGEIFESPTFSVLASDFTARFITIQVNFHAVA</sequence>
<feature type="domain" description="Pectinesterase catalytic" evidence="8">
    <location>
        <begin position="37"/>
        <end position="126"/>
    </location>
</feature>
<dbReference type="InterPro" id="IPR012334">
    <property type="entry name" value="Pectin_lyas_fold"/>
</dbReference>
<comment type="catalytic activity">
    <reaction evidence="6">
        <text>[(1-&gt;4)-alpha-D-galacturonosyl methyl ester](n) + n H2O = [(1-&gt;4)-alpha-D-galacturonosyl](n) + n methanol + n H(+)</text>
        <dbReference type="Rhea" id="RHEA:22380"/>
        <dbReference type="Rhea" id="RHEA-COMP:14570"/>
        <dbReference type="Rhea" id="RHEA-COMP:14573"/>
        <dbReference type="ChEBI" id="CHEBI:15377"/>
        <dbReference type="ChEBI" id="CHEBI:15378"/>
        <dbReference type="ChEBI" id="CHEBI:17790"/>
        <dbReference type="ChEBI" id="CHEBI:140522"/>
        <dbReference type="ChEBI" id="CHEBI:140523"/>
        <dbReference type="EC" id="3.1.1.11"/>
    </reaction>
</comment>
<dbReference type="OrthoDB" id="2019149at2759"/>
<evidence type="ECO:0000256" key="6">
    <source>
        <dbReference type="ARBA" id="ARBA00047928"/>
    </source>
</evidence>
<comment type="caution">
    <text evidence="9">The sequence shown here is derived from an EMBL/GenBank/DDBJ whole genome shotgun (WGS) entry which is preliminary data.</text>
</comment>
<keyword evidence="5" id="KW-0063">Aspartyl esterase</keyword>
<protein>
    <recommendedName>
        <fullName evidence="3">pectinesterase</fullName>
        <ecNumber evidence="3">3.1.1.11</ecNumber>
    </recommendedName>
</protein>
<evidence type="ECO:0000313" key="9">
    <source>
        <dbReference type="EMBL" id="PIN15237.1"/>
    </source>
</evidence>
<reference evidence="10" key="1">
    <citation type="journal article" date="2018" name="Gigascience">
        <title>Genome assembly of the Pink Ipe (Handroanthus impetiginosus, Bignoniaceae), a highly valued, ecologically keystone Neotropical timber forest tree.</title>
        <authorList>
            <person name="Silva-Junior O.B."/>
            <person name="Grattapaglia D."/>
            <person name="Novaes E."/>
            <person name="Collevatti R.G."/>
        </authorList>
    </citation>
    <scope>NUCLEOTIDE SEQUENCE [LARGE SCALE GENOMIC DNA]</scope>
    <source>
        <strain evidence="10">cv. UFG-1</strain>
    </source>
</reference>
<dbReference type="GO" id="GO:0045490">
    <property type="term" value="P:pectin catabolic process"/>
    <property type="evidence" value="ECO:0007669"/>
    <property type="project" value="UniProtKB-UniPathway"/>
</dbReference>
<dbReference type="InterPro" id="IPR000070">
    <property type="entry name" value="Pectinesterase_cat"/>
</dbReference>
<dbReference type="EC" id="3.1.1.11" evidence="3"/>
<keyword evidence="7" id="KW-0732">Signal</keyword>
<keyword evidence="10" id="KW-1185">Reference proteome</keyword>
<comment type="pathway">
    <text evidence="1">Glycan metabolism; pectin degradation; 2-dehydro-3-deoxy-D-gluconate from pectin: step 1/5.</text>
</comment>
<dbReference type="PANTHER" id="PTHR31321">
    <property type="entry name" value="ACYL-COA THIOESTER HYDROLASE YBHC-RELATED"/>
    <property type="match status" value="1"/>
</dbReference>
<dbReference type="UniPathway" id="UPA00545">
    <property type="reaction ID" value="UER00823"/>
</dbReference>
<evidence type="ECO:0000256" key="1">
    <source>
        <dbReference type="ARBA" id="ARBA00005184"/>
    </source>
</evidence>
<accession>A0A2G9HCH8</accession>
<organism evidence="9 10">
    <name type="scientific">Handroanthus impetiginosus</name>
    <dbReference type="NCBI Taxonomy" id="429701"/>
    <lineage>
        <taxon>Eukaryota</taxon>
        <taxon>Viridiplantae</taxon>
        <taxon>Streptophyta</taxon>
        <taxon>Embryophyta</taxon>
        <taxon>Tracheophyta</taxon>
        <taxon>Spermatophyta</taxon>
        <taxon>Magnoliopsida</taxon>
        <taxon>eudicotyledons</taxon>
        <taxon>Gunneridae</taxon>
        <taxon>Pentapetalae</taxon>
        <taxon>asterids</taxon>
        <taxon>lamiids</taxon>
        <taxon>Lamiales</taxon>
        <taxon>Bignoniaceae</taxon>
        <taxon>Crescentiina</taxon>
        <taxon>Tabebuia alliance</taxon>
        <taxon>Handroanthus</taxon>
    </lineage>
</organism>
<evidence type="ECO:0000256" key="5">
    <source>
        <dbReference type="ARBA" id="ARBA00023085"/>
    </source>
</evidence>
<feature type="chain" id="PRO_5013587327" description="pectinesterase" evidence="7">
    <location>
        <begin position="27"/>
        <end position="133"/>
    </location>
</feature>
<dbReference type="AlphaFoldDB" id="A0A2G9HCH8"/>
<dbReference type="STRING" id="429701.A0A2G9HCH8"/>
<dbReference type="PANTHER" id="PTHR31321:SF72">
    <property type="entry name" value="PECTINESTERASE 11-RELATED"/>
    <property type="match status" value="1"/>
</dbReference>
<evidence type="ECO:0000259" key="8">
    <source>
        <dbReference type="Pfam" id="PF01095"/>
    </source>
</evidence>
<feature type="signal peptide" evidence="7">
    <location>
        <begin position="1"/>
        <end position="26"/>
    </location>
</feature>
<evidence type="ECO:0000313" key="10">
    <source>
        <dbReference type="Proteomes" id="UP000231279"/>
    </source>
</evidence>
<proteinExistence type="inferred from homology"/>
<dbReference type="InterPro" id="IPR011050">
    <property type="entry name" value="Pectin_lyase_fold/virulence"/>
</dbReference>
<evidence type="ECO:0000256" key="2">
    <source>
        <dbReference type="ARBA" id="ARBA00008891"/>
    </source>
</evidence>